<name>A0ABR3FU55_9AGAR</name>
<evidence type="ECO:0000259" key="6">
    <source>
        <dbReference type="PROSITE" id="PS50011"/>
    </source>
</evidence>
<accession>A0ABR3FU55</accession>
<proteinExistence type="predicted"/>
<reference evidence="7 8" key="1">
    <citation type="submission" date="2024-02" db="EMBL/GenBank/DDBJ databases">
        <title>A draft genome for the cacao thread blight pathogen Marasmius crinis-equi.</title>
        <authorList>
            <person name="Cohen S.P."/>
            <person name="Baruah I.K."/>
            <person name="Amoako-Attah I."/>
            <person name="Bukari Y."/>
            <person name="Meinhardt L.W."/>
            <person name="Bailey B.A."/>
        </authorList>
    </citation>
    <scope>NUCLEOTIDE SEQUENCE [LARGE SCALE GENOMIC DNA]</scope>
    <source>
        <strain evidence="7 8">GH-76</strain>
    </source>
</reference>
<dbReference type="PANTHER" id="PTHR48016:SF48">
    <property type="entry name" value="SERINE_THREONINE-PROTEIN KINASE BCK1_SLK1_SSP31"/>
    <property type="match status" value="1"/>
</dbReference>
<dbReference type="InterPro" id="IPR050538">
    <property type="entry name" value="MAP_kinase_kinase_kinase"/>
</dbReference>
<evidence type="ECO:0000256" key="5">
    <source>
        <dbReference type="SAM" id="MobiDB-lite"/>
    </source>
</evidence>
<dbReference type="Gene3D" id="3.30.200.20">
    <property type="entry name" value="Phosphorylase Kinase, domain 1"/>
    <property type="match status" value="1"/>
</dbReference>
<keyword evidence="1 7" id="KW-0808">Transferase</keyword>
<organism evidence="7 8">
    <name type="scientific">Marasmius crinis-equi</name>
    <dbReference type="NCBI Taxonomy" id="585013"/>
    <lineage>
        <taxon>Eukaryota</taxon>
        <taxon>Fungi</taxon>
        <taxon>Dikarya</taxon>
        <taxon>Basidiomycota</taxon>
        <taxon>Agaricomycotina</taxon>
        <taxon>Agaricomycetes</taxon>
        <taxon>Agaricomycetidae</taxon>
        <taxon>Agaricales</taxon>
        <taxon>Marasmiineae</taxon>
        <taxon>Marasmiaceae</taxon>
        <taxon>Marasmius</taxon>
    </lineage>
</organism>
<feature type="region of interest" description="Disordered" evidence="5">
    <location>
        <begin position="1"/>
        <end position="48"/>
    </location>
</feature>
<dbReference type="Gene3D" id="1.10.510.10">
    <property type="entry name" value="Transferase(Phosphotransferase) domain 1"/>
    <property type="match status" value="1"/>
</dbReference>
<sequence length="350" mass="39188">MEPAHTLTTRPQVVRADSTSSSLNGSDDDGELWNRPPQRQSREGRPGPRVALRRLAEDSAWAKRPQDGDIYNSMELFFPEHDLDRPLVEEIQEGSVNPSTSTFKWVRGELIGKGTVGRVYLALNASTAECMAVKQVEIPDRHDNSPDHKRQSILVETLKAESEILKDLDHSNIVNYMGYEETPSHCNIFLEYVPGGSIGSIVRQYGKLSEDMTKFFTRQILDGLVYISTKGLVHRNLHSNNVLVEMNGTCKISDFGLARQVSDEKPCPFQGATFWMAPELISPHEKSSYSKVDIWSLGCLVLEMLSGQRPWAGENSFSAMYQLKVLPPVAEGVTLSDLAEDFIREKCLAM</sequence>
<dbReference type="EMBL" id="JBAHYK010000081">
    <property type="protein sequence ID" value="KAL0578853.1"/>
    <property type="molecule type" value="Genomic_DNA"/>
</dbReference>
<dbReference type="Proteomes" id="UP001465976">
    <property type="component" value="Unassembled WGS sequence"/>
</dbReference>
<keyword evidence="3 7" id="KW-0418">Kinase</keyword>
<keyword evidence="2" id="KW-0547">Nucleotide-binding</keyword>
<evidence type="ECO:0000256" key="2">
    <source>
        <dbReference type="ARBA" id="ARBA00022741"/>
    </source>
</evidence>
<comment type="caution">
    <text evidence="7">The sequence shown here is derived from an EMBL/GenBank/DDBJ whole genome shotgun (WGS) entry which is preliminary data.</text>
</comment>
<dbReference type="SUPFAM" id="SSF56112">
    <property type="entry name" value="Protein kinase-like (PK-like)"/>
    <property type="match status" value="1"/>
</dbReference>
<keyword evidence="8" id="KW-1185">Reference proteome</keyword>
<dbReference type="Pfam" id="PF00069">
    <property type="entry name" value="Pkinase"/>
    <property type="match status" value="1"/>
</dbReference>
<evidence type="ECO:0000256" key="4">
    <source>
        <dbReference type="ARBA" id="ARBA00022840"/>
    </source>
</evidence>
<gene>
    <name evidence="7" type="primary">BCK1_1</name>
    <name evidence="7" type="ORF">V5O48_003132</name>
</gene>
<dbReference type="InterPro" id="IPR000719">
    <property type="entry name" value="Prot_kinase_dom"/>
</dbReference>
<evidence type="ECO:0000256" key="3">
    <source>
        <dbReference type="ARBA" id="ARBA00022777"/>
    </source>
</evidence>
<dbReference type="InterPro" id="IPR011009">
    <property type="entry name" value="Kinase-like_dom_sf"/>
</dbReference>
<evidence type="ECO:0000313" key="7">
    <source>
        <dbReference type="EMBL" id="KAL0578853.1"/>
    </source>
</evidence>
<protein>
    <submittedName>
        <fullName evidence="7">Mitogen-activated protein kinase kinase kinase</fullName>
        <ecNumber evidence="7">2.7.11.25</ecNumber>
    </submittedName>
</protein>
<keyword evidence="4" id="KW-0067">ATP-binding</keyword>
<dbReference type="EC" id="2.7.11.25" evidence="7"/>
<evidence type="ECO:0000313" key="8">
    <source>
        <dbReference type="Proteomes" id="UP001465976"/>
    </source>
</evidence>
<evidence type="ECO:0000256" key="1">
    <source>
        <dbReference type="ARBA" id="ARBA00022679"/>
    </source>
</evidence>
<feature type="compositionally biased region" description="Polar residues" evidence="5">
    <location>
        <begin position="1"/>
        <end position="25"/>
    </location>
</feature>
<dbReference type="PANTHER" id="PTHR48016">
    <property type="entry name" value="MAP KINASE KINASE KINASE SSK2-RELATED-RELATED"/>
    <property type="match status" value="1"/>
</dbReference>
<dbReference type="GO" id="GO:0004709">
    <property type="term" value="F:MAP kinase kinase kinase activity"/>
    <property type="evidence" value="ECO:0007669"/>
    <property type="project" value="UniProtKB-EC"/>
</dbReference>
<dbReference type="PROSITE" id="PS50011">
    <property type="entry name" value="PROTEIN_KINASE_DOM"/>
    <property type="match status" value="1"/>
</dbReference>
<feature type="domain" description="Protein kinase" evidence="6">
    <location>
        <begin position="105"/>
        <end position="350"/>
    </location>
</feature>